<sequence>MTGRVPTSLAPLLKGMVARRIRTLLTSLLHSEFLKRKAWRSGVGLFSFTLRQSAFIFLPYGFIGCRGSP</sequence>
<keyword evidence="2" id="KW-1185">Reference proteome</keyword>
<dbReference type="RefSeq" id="XP_040781908.1">
    <property type="nucleotide sequence ID" value="XM_040914939.1"/>
</dbReference>
<accession>A0A9P4YCG9</accession>
<dbReference type="EMBL" id="MU032344">
    <property type="protein sequence ID" value="KAF3770947.1"/>
    <property type="molecule type" value="Genomic_DNA"/>
</dbReference>
<comment type="caution">
    <text evidence="1">The sequence shown here is derived from an EMBL/GenBank/DDBJ whole genome shotgun (WGS) entry which is preliminary data.</text>
</comment>
<gene>
    <name evidence="1" type="ORF">M406DRAFT_101052</name>
</gene>
<reference evidence="1" key="1">
    <citation type="journal article" date="2020" name="Phytopathology">
        <title>Genome sequence of the chestnut blight fungus Cryphonectria parasitica EP155: A fundamental resource for an archetypical invasive plant pathogen.</title>
        <authorList>
            <person name="Crouch J.A."/>
            <person name="Dawe A."/>
            <person name="Aerts A."/>
            <person name="Barry K."/>
            <person name="Churchill A.C.L."/>
            <person name="Grimwood J."/>
            <person name="Hillman B."/>
            <person name="Milgroom M.G."/>
            <person name="Pangilinan J."/>
            <person name="Smith M."/>
            <person name="Salamov A."/>
            <person name="Schmutz J."/>
            <person name="Yadav J."/>
            <person name="Grigoriev I.V."/>
            <person name="Nuss D."/>
        </authorList>
    </citation>
    <scope>NUCLEOTIDE SEQUENCE</scope>
    <source>
        <strain evidence="1">EP155</strain>
    </source>
</reference>
<protein>
    <submittedName>
        <fullName evidence="1">Uncharacterized protein</fullName>
    </submittedName>
</protein>
<evidence type="ECO:0000313" key="2">
    <source>
        <dbReference type="Proteomes" id="UP000803844"/>
    </source>
</evidence>
<dbReference type="GeneID" id="63832068"/>
<organism evidence="1 2">
    <name type="scientific">Cryphonectria parasitica (strain ATCC 38755 / EP155)</name>
    <dbReference type="NCBI Taxonomy" id="660469"/>
    <lineage>
        <taxon>Eukaryota</taxon>
        <taxon>Fungi</taxon>
        <taxon>Dikarya</taxon>
        <taxon>Ascomycota</taxon>
        <taxon>Pezizomycotina</taxon>
        <taxon>Sordariomycetes</taxon>
        <taxon>Sordariomycetidae</taxon>
        <taxon>Diaporthales</taxon>
        <taxon>Cryphonectriaceae</taxon>
        <taxon>Cryphonectria-Endothia species complex</taxon>
        <taxon>Cryphonectria</taxon>
    </lineage>
</organism>
<dbReference type="Proteomes" id="UP000803844">
    <property type="component" value="Unassembled WGS sequence"/>
</dbReference>
<proteinExistence type="predicted"/>
<name>A0A9P4YCG9_CRYP1</name>
<evidence type="ECO:0000313" key="1">
    <source>
        <dbReference type="EMBL" id="KAF3770947.1"/>
    </source>
</evidence>
<dbReference type="AlphaFoldDB" id="A0A9P4YCG9"/>